<accession>A0A7X0J0A3</accession>
<protein>
    <recommendedName>
        <fullName evidence="1">T6SS Phospholipase effector Tle1-like catalytic domain-containing protein</fullName>
    </recommendedName>
</protein>
<dbReference type="RefSeq" id="WP_184622532.1">
    <property type="nucleotide sequence ID" value="NZ_JACHCC010000001.1"/>
</dbReference>
<reference evidence="2 3" key="1">
    <citation type="submission" date="2020-08" db="EMBL/GenBank/DDBJ databases">
        <title>Genomic Encyclopedia of Type Strains, Phase IV (KMG-V): Genome sequencing to study the core and pangenomes of soil and plant-associated prokaryotes.</title>
        <authorList>
            <person name="Whitman W."/>
        </authorList>
    </citation>
    <scope>NUCLEOTIDE SEQUENCE [LARGE SCALE GENOMIC DNA]</scope>
    <source>
        <strain evidence="2 3">M2T3</strain>
    </source>
</reference>
<gene>
    <name evidence="2" type="ORF">HDF25_000567</name>
</gene>
<dbReference type="AlphaFoldDB" id="A0A7X0J0A3"/>
<comment type="caution">
    <text evidence="2">The sequence shown here is derived from an EMBL/GenBank/DDBJ whole genome shotgun (WGS) entry which is preliminary data.</text>
</comment>
<dbReference type="Pfam" id="PF09994">
    <property type="entry name" value="T6SS_Tle1-like_cat"/>
    <property type="match status" value="1"/>
</dbReference>
<sequence length="504" mass="56592">MIKGNITKISNGHMNEVSKLDHISYAKTMQSNASGQINEKATDGVVFGKPEEMKFTTVDEIDIVIGVFFDGTLNNKYNTEHKDAGKGKGSYGNDYSNVARLFYSYKEKGYTVSTYIEGIGTEDGESDSTIGSGFGAGDTGIPAKVQKGCRNIVDTILKVANKRIGTLTIDVFGFSRGAAAARHFIYEVTKPSYAPTSNTSFSETKYDANGHETTLDEMPAGGELGKILLERKLKVNQIKIRFVGLFDTVSSFNKGGFSVSPDFSNDVGELHLNQLFKAEKVIHFTAADEHRKYFALTRIQSAGSKGIEKDFPGVHSDIGGSYPDGEEYVDEILMGYNDELVAEKNRLIAESWYKDEQLEVHSFLGKLSGRRNLKKAYSYITLHFMCEFAVNYPTPLSFDRAFLEQKYPISTSPDDLLGFMKIRLHSYVFDNHEPLKFKYYSQLQDALKNNKITPSAFNKELEEQKRIRVLRNNYLHWSATFNGIGEPFQPNIEDQQRKRIPYVG</sequence>
<dbReference type="Proteomes" id="UP000521017">
    <property type="component" value="Unassembled WGS sequence"/>
</dbReference>
<dbReference type="InterPro" id="IPR018712">
    <property type="entry name" value="Tle1-like_cat"/>
</dbReference>
<proteinExistence type="predicted"/>
<dbReference type="PANTHER" id="PTHR33840">
    <property type="match status" value="1"/>
</dbReference>
<organism evidence="2 3">
    <name type="scientific">Pedobacter cryoconitis</name>
    <dbReference type="NCBI Taxonomy" id="188932"/>
    <lineage>
        <taxon>Bacteria</taxon>
        <taxon>Pseudomonadati</taxon>
        <taxon>Bacteroidota</taxon>
        <taxon>Sphingobacteriia</taxon>
        <taxon>Sphingobacteriales</taxon>
        <taxon>Sphingobacteriaceae</taxon>
        <taxon>Pedobacter</taxon>
    </lineage>
</organism>
<feature type="domain" description="T6SS Phospholipase effector Tle1-like catalytic" evidence="1">
    <location>
        <begin position="67"/>
        <end position="326"/>
    </location>
</feature>
<evidence type="ECO:0000259" key="1">
    <source>
        <dbReference type="Pfam" id="PF09994"/>
    </source>
</evidence>
<dbReference type="EMBL" id="JACHCC010000001">
    <property type="protein sequence ID" value="MBB6498443.1"/>
    <property type="molecule type" value="Genomic_DNA"/>
</dbReference>
<evidence type="ECO:0000313" key="2">
    <source>
        <dbReference type="EMBL" id="MBB6498443.1"/>
    </source>
</evidence>
<dbReference type="PANTHER" id="PTHR33840:SF1">
    <property type="entry name" value="TLE1 PHOSPHOLIPASE DOMAIN-CONTAINING PROTEIN"/>
    <property type="match status" value="1"/>
</dbReference>
<name>A0A7X0J0A3_9SPHI</name>
<evidence type="ECO:0000313" key="3">
    <source>
        <dbReference type="Proteomes" id="UP000521017"/>
    </source>
</evidence>